<name>T1GT99_MEGSC</name>
<dbReference type="HOGENOM" id="CLU_1322254_0_0_1"/>
<dbReference type="OMA" id="GCQVFFE"/>
<evidence type="ECO:0000259" key="1">
    <source>
        <dbReference type="PROSITE" id="PS50835"/>
    </source>
</evidence>
<dbReference type="InterPro" id="IPR013783">
    <property type="entry name" value="Ig-like_fold"/>
</dbReference>
<dbReference type="InterPro" id="IPR036179">
    <property type="entry name" value="Ig-like_dom_sf"/>
</dbReference>
<dbReference type="PANTHER" id="PTHR21261">
    <property type="entry name" value="BEAT PROTEIN"/>
    <property type="match status" value="1"/>
</dbReference>
<reference evidence="3" key="1">
    <citation type="submission" date="2013-02" db="EMBL/GenBank/DDBJ databases">
        <authorList>
            <person name="Hughes D."/>
        </authorList>
    </citation>
    <scope>NUCLEOTIDE SEQUENCE</scope>
    <source>
        <strain>Durham</strain>
        <strain evidence="3">NC isolate 2 -- Noor lab</strain>
    </source>
</reference>
<dbReference type="InterPro" id="IPR007110">
    <property type="entry name" value="Ig-like_dom"/>
</dbReference>
<dbReference type="EnsemblMetazoa" id="MESCA006924-RA">
    <property type="protein sequence ID" value="MESCA006924-PA"/>
    <property type="gene ID" value="MESCA006924"/>
</dbReference>
<dbReference type="Gene3D" id="2.60.40.10">
    <property type="entry name" value="Immunoglobulins"/>
    <property type="match status" value="1"/>
</dbReference>
<evidence type="ECO:0000313" key="3">
    <source>
        <dbReference type="Proteomes" id="UP000015102"/>
    </source>
</evidence>
<dbReference type="PROSITE" id="PS50835">
    <property type="entry name" value="IG_LIKE"/>
    <property type="match status" value="1"/>
</dbReference>
<organism evidence="2 3">
    <name type="scientific">Megaselia scalaris</name>
    <name type="common">Humpbacked fly</name>
    <name type="synonym">Phora scalaris</name>
    <dbReference type="NCBI Taxonomy" id="36166"/>
    <lineage>
        <taxon>Eukaryota</taxon>
        <taxon>Metazoa</taxon>
        <taxon>Ecdysozoa</taxon>
        <taxon>Arthropoda</taxon>
        <taxon>Hexapoda</taxon>
        <taxon>Insecta</taxon>
        <taxon>Pterygota</taxon>
        <taxon>Neoptera</taxon>
        <taxon>Endopterygota</taxon>
        <taxon>Diptera</taxon>
        <taxon>Brachycera</taxon>
        <taxon>Muscomorpha</taxon>
        <taxon>Platypezoidea</taxon>
        <taxon>Phoridae</taxon>
        <taxon>Megaseliini</taxon>
        <taxon>Megaselia</taxon>
    </lineage>
</organism>
<feature type="domain" description="Ig-like" evidence="1">
    <location>
        <begin position="28"/>
        <end position="137"/>
    </location>
</feature>
<reference evidence="2" key="2">
    <citation type="submission" date="2015-06" db="UniProtKB">
        <authorList>
            <consortium name="EnsemblMetazoa"/>
        </authorList>
    </citation>
    <scope>IDENTIFICATION</scope>
</reference>
<evidence type="ECO:0000313" key="2">
    <source>
        <dbReference type="EnsemblMetazoa" id="MESCA006924-PA"/>
    </source>
</evidence>
<sequence length="208" mass="23275">MLPISINNIISVLFSGAISVDIKKLSVPDYVLIDTDNKTDDHVILDCDFELDDKAKTSFVLKWFKDDVLIYQWISGHKPQALASMKEQIDTSYEASSDDAYKFRGLYIDDVNIKNSGKYKCVVSTSASIDQEEKSLQVIDISQDYSLEIKQKIVDNKTEVSCVAKNIYPKPELSLTDKMIGDELVRISATPGGKSLNILGRSVRLLVD</sequence>
<keyword evidence="3" id="KW-1185">Reference proteome</keyword>
<dbReference type="AlphaFoldDB" id="T1GT99"/>
<proteinExistence type="predicted"/>
<accession>T1GT99</accession>
<dbReference type="EMBL" id="CAQQ02038387">
    <property type="status" value="NOT_ANNOTATED_CDS"/>
    <property type="molecule type" value="Genomic_DNA"/>
</dbReference>
<dbReference type="Proteomes" id="UP000015102">
    <property type="component" value="Unassembled WGS sequence"/>
</dbReference>
<protein>
    <recommendedName>
        <fullName evidence="1">Ig-like domain-containing protein</fullName>
    </recommendedName>
</protein>
<dbReference type="SUPFAM" id="SSF48726">
    <property type="entry name" value="Immunoglobulin"/>
    <property type="match status" value="1"/>
</dbReference>